<keyword evidence="2" id="KW-1185">Reference proteome</keyword>
<feature type="non-terminal residue" evidence="1">
    <location>
        <position position="1"/>
    </location>
</feature>
<reference evidence="2" key="1">
    <citation type="journal article" date="2019" name="Int. J. Syst. Evol. Microbiol.">
        <title>The Global Catalogue of Microorganisms (GCM) 10K type strain sequencing project: providing services to taxonomists for standard genome sequencing and annotation.</title>
        <authorList>
            <consortium name="The Broad Institute Genomics Platform"/>
            <consortium name="The Broad Institute Genome Sequencing Center for Infectious Disease"/>
            <person name="Wu L."/>
            <person name="Ma J."/>
        </authorList>
    </citation>
    <scope>NUCLEOTIDE SEQUENCE [LARGE SCALE GENOMIC DNA]</scope>
    <source>
        <strain evidence="2">JCM 31486</strain>
    </source>
</reference>
<dbReference type="Proteomes" id="UP001597045">
    <property type="component" value="Unassembled WGS sequence"/>
</dbReference>
<name>A0ABW3MPX1_9PSEU</name>
<proteinExistence type="predicted"/>
<protein>
    <submittedName>
        <fullName evidence="1">Pyroglutamyl peptidase</fullName>
    </submittedName>
</protein>
<dbReference type="EMBL" id="JBHTIS010004083">
    <property type="protein sequence ID" value="MFD1052042.1"/>
    <property type="molecule type" value="Genomic_DNA"/>
</dbReference>
<evidence type="ECO:0000313" key="2">
    <source>
        <dbReference type="Proteomes" id="UP001597045"/>
    </source>
</evidence>
<dbReference type="SUPFAM" id="SSF53182">
    <property type="entry name" value="Pyrrolidone carboxyl peptidase (pyroglutamate aminopeptidase)"/>
    <property type="match status" value="1"/>
</dbReference>
<gene>
    <name evidence="1" type="ORF">ACFQ1S_43975</name>
</gene>
<comment type="caution">
    <text evidence="1">The sequence shown here is derived from an EMBL/GenBank/DDBJ whole genome shotgun (WGS) entry which is preliminary data.</text>
</comment>
<evidence type="ECO:0000313" key="1">
    <source>
        <dbReference type="EMBL" id="MFD1052042.1"/>
    </source>
</evidence>
<organism evidence="1 2">
    <name type="scientific">Kibdelosporangium lantanae</name>
    <dbReference type="NCBI Taxonomy" id="1497396"/>
    <lineage>
        <taxon>Bacteria</taxon>
        <taxon>Bacillati</taxon>
        <taxon>Actinomycetota</taxon>
        <taxon>Actinomycetes</taxon>
        <taxon>Pseudonocardiales</taxon>
        <taxon>Pseudonocardiaceae</taxon>
        <taxon>Kibdelosporangium</taxon>
    </lineage>
</organism>
<accession>A0ABW3MPX1</accession>
<dbReference type="InterPro" id="IPR036440">
    <property type="entry name" value="Peptidase_C15-like_sf"/>
</dbReference>
<sequence length="65" mass="7030">LSNEIAYRATLLRDATRLTLPAGHVHTPVLEFGPGNTTQVTDPVFEQNRTDIVAQMRAILTVAAG</sequence>